<evidence type="ECO:0000256" key="1">
    <source>
        <dbReference type="SAM" id="Coils"/>
    </source>
</evidence>
<dbReference type="EMBL" id="JARK01001347">
    <property type="protein sequence ID" value="EYC25750.1"/>
    <property type="molecule type" value="Genomic_DNA"/>
</dbReference>
<dbReference type="AlphaFoldDB" id="A0A016VEA2"/>
<dbReference type="OrthoDB" id="5860005at2759"/>
<comment type="caution">
    <text evidence="2">The sequence shown here is derived from an EMBL/GenBank/DDBJ whole genome shotgun (WGS) entry which is preliminary data.</text>
</comment>
<name>A0A016VEA2_9BILA</name>
<protein>
    <submittedName>
        <fullName evidence="2">Uncharacterized protein</fullName>
    </submittedName>
</protein>
<keyword evidence="3" id="KW-1185">Reference proteome</keyword>
<dbReference type="Proteomes" id="UP000024635">
    <property type="component" value="Unassembled WGS sequence"/>
</dbReference>
<evidence type="ECO:0000313" key="3">
    <source>
        <dbReference type="Proteomes" id="UP000024635"/>
    </source>
</evidence>
<proteinExistence type="predicted"/>
<evidence type="ECO:0000313" key="2">
    <source>
        <dbReference type="EMBL" id="EYC25750.1"/>
    </source>
</evidence>
<keyword evidence="1" id="KW-0175">Coiled coil</keyword>
<accession>A0A016VEA2</accession>
<reference evidence="3" key="1">
    <citation type="journal article" date="2015" name="Nat. Genet.">
        <title>The genome and transcriptome of the zoonotic hookworm Ancylostoma ceylanicum identify infection-specific gene families.</title>
        <authorList>
            <person name="Schwarz E.M."/>
            <person name="Hu Y."/>
            <person name="Antoshechkin I."/>
            <person name="Miller M.M."/>
            <person name="Sternberg P.W."/>
            <person name="Aroian R.V."/>
        </authorList>
    </citation>
    <scope>NUCLEOTIDE SEQUENCE</scope>
    <source>
        <strain evidence="3">HY135</strain>
    </source>
</reference>
<gene>
    <name evidence="2" type="primary">Acey_s0011.g1366</name>
    <name evidence="2" type="ORF">Y032_0011g1366</name>
</gene>
<sequence>MILENLLDVVARLKTIEAQMQKMRNECQEREKIWEAVEREVNFLEEKVALSSFTLQHTLVFNSGAQFKCSNSGCDLPL</sequence>
<organism evidence="2 3">
    <name type="scientific">Ancylostoma ceylanicum</name>
    <dbReference type="NCBI Taxonomy" id="53326"/>
    <lineage>
        <taxon>Eukaryota</taxon>
        <taxon>Metazoa</taxon>
        <taxon>Ecdysozoa</taxon>
        <taxon>Nematoda</taxon>
        <taxon>Chromadorea</taxon>
        <taxon>Rhabditida</taxon>
        <taxon>Rhabditina</taxon>
        <taxon>Rhabditomorpha</taxon>
        <taxon>Strongyloidea</taxon>
        <taxon>Ancylostomatidae</taxon>
        <taxon>Ancylostomatinae</taxon>
        <taxon>Ancylostoma</taxon>
    </lineage>
</organism>
<feature type="coiled-coil region" evidence="1">
    <location>
        <begin position="6"/>
        <end position="33"/>
    </location>
</feature>